<gene>
    <name evidence="6" type="ORF">GPECTOR_65g209</name>
</gene>
<evidence type="ECO:0000313" key="6">
    <source>
        <dbReference type="EMBL" id="KXZ44591.1"/>
    </source>
</evidence>
<dbReference type="SMART" id="SM00382">
    <property type="entry name" value="AAA"/>
    <property type="match status" value="1"/>
</dbReference>
<sequence length="336" mass="32444">MMGTLEAGADAPAAGAGAAAAASAAASAAEALAGLSLDHRPGAGAASPAAPAPSAAPASSRVAGMSSALGALRELIGWPVLYGREGAALGVRWPRGLLLHGPPGCGKTLLVTAVAAEVGASLHVVTAARVAGAYTGESERRLREAFAAARSDAEAGRVAVVFLDEVDALCPRRDGGRAADSRLVAQLLTLLDGADSGRDVGLGGGAAAPAPSLPTSNPASARAGRGGVGLGRPGAGVAGQGGGEAVGQLGGAAGGGDGGDAGARPARGHLVVVGATNRPNALDPALRRPGRLDREVLVALPGAEQRAEILGPRRDVPRAASGPGVTPMDLLGKGAR</sequence>
<name>A0A150G444_GONPE</name>
<feature type="compositionally biased region" description="Low complexity" evidence="4">
    <location>
        <begin position="207"/>
        <end position="223"/>
    </location>
</feature>
<dbReference type="GO" id="GO:0016887">
    <property type="term" value="F:ATP hydrolysis activity"/>
    <property type="evidence" value="ECO:0007669"/>
    <property type="project" value="InterPro"/>
</dbReference>
<dbReference type="AlphaFoldDB" id="A0A150G444"/>
<feature type="domain" description="AAA+ ATPase" evidence="5">
    <location>
        <begin position="93"/>
        <end position="302"/>
    </location>
</feature>
<dbReference type="PANTHER" id="PTHR23077:SF171">
    <property type="entry name" value="NUCLEAR VALOSIN-CONTAINING PROTEIN-LIKE"/>
    <property type="match status" value="1"/>
</dbReference>
<dbReference type="Proteomes" id="UP000075714">
    <property type="component" value="Unassembled WGS sequence"/>
</dbReference>
<evidence type="ECO:0000256" key="4">
    <source>
        <dbReference type="SAM" id="MobiDB-lite"/>
    </source>
</evidence>
<evidence type="ECO:0000256" key="1">
    <source>
        <dbReference type="ARBA" id="ARBA00022741"/>
    </source>
</evidence>
<dbReference type="STRING" id="33097.A0A150G444"/>
<accession>A0A150G444</accession>
<dbReference type="SUPFAM" id="SSF52540">
    <property type="entry name" value="P-loop containing nucleoside triphosphate hydrolases"/>
    <property type="match status" value="1"/>
</dbReference>
<dbReference type="InterPro" id="IPR027417">
    <property type="entry name" value="P-loop_NTPase"/>
</dbReference>
<proteinExistence type="inferred from homology"/>
<dbReference type="Gene3D" id="3.40.50.300">
    <property type="entry name" value="P-loop containing nucleotide triphosphate hydrolases"/>
    <property type="match status" value="1"/>
</dbReference>
<dbReference type="EMBL" id="LSYV01000066">
    <property type="protein sequence ID" value="KXZ44591.1"/>
    <property type="molecule type" value="Genomic_DNA"/>
</dbReference>
<dbReference type="PANTHER" id="PTHR23077">
    <property type="entry name" value="AAA-FAMILY ATPASE"/>
    <property type="match status" value="1"/>
</dbReference>
<dbReference type="Pfam" id="PF00004">
    <property type="entry name" value="AAA"/>
    <property type="match status" value="1"/>
</dbReference>
<keyword evidence="7" id="KW-1185">Reference proteome</keyword>
<dbReference type="InterPro" id="IPR003960">
    <property type="entry name" value="ATPase_AAA_CS"/>
</dbReference>
<evidence type="ECO:0000259" key="5">
    <source>
        <dbReference type="SMART" id="SM00382"/>
    </source>
</evidence>
<evidence type="ECO:0000313" key="7">
    <source>
        <dbReference type="Proteomes" id="UP000075714"/>
    </source>
</evidence>
<evidence type="ECO:0000256" key="2">
    <source>
        <dbReference type="ARBA" id="ARBA00022840"/>
    </source>
</evidence>
<dbReference type="PROSITE" id="PS00674">
    <property type="entry name" value="AAA"/>
    <property type="match status" value="1"/>
</dbReference>
<dbReference type="InterPro" id="IPR003593">
    <property type="entry name" value="AAA+_ATPase"/>
</dbReference>
<evidence type="ECO:0000256" key="3">
    <source>
        <dbReference type="RuleBase" id="RU003651"/>
    </source>
</evidence>
<comment type="similarity">
    <text evidence="3">Belongs to the AAA ATPase family.</text>
</comment>
<dbReference type="GO" id="GO:0005524">
    <property type="term" value="F:ATP binding"/>
    <property type="evidence" value="ECO:0007669"/>
    <property type="project" value="UniProtKB-KW"/>
</dbReference>
<organism evidence="6 7">
    <name type="scientific">Gonium pectorale</name>
    <name type="common">Green alga</name>
    <dbReference type="NCBI Taxonomy" id="33097"/>
    <lineage>
        <taxon>Eukaryota</taxon>
        <taxon>Viridiplantae</taxon>
        <taxon>Chlorophyta</taxon>
        <taxon>core chlorophytes</taxon>
        <taxon>Chlorophyceae</taxon>
        <taxon>CS clade</taxon>
        <taxon>Chlamydomonadales</taxon>
        <taxon>Volvocaceae</taxon>
        <taxon>Gonium</taxon>
    </lineage>
</organism>
<reference evidence="7" key="1">
    <citation type="journal article" date="2016" name="Nat. Commun.">
        <title>The Gonium pectorale genome demonstrates co-option of cell cycle regulation during the evolution of multicellularity.</title>
        <authorList>
            <person name="Hanschen E.R."/>
            <person name="Marriage T.N."/>
            <person name="Ferris P.J."/>
            <person name="Hamaji T."/>
            <person name="Toyoda A."/>
            <person name="Fujiyama A."/>
            <person name="Neme R."/>
            <person name="Noguchi H."/>
            <person name="Minakuchi Y."/>
            <person name="Suzuki M."/>
            <person name="Kawai-Toyooka H."/>
            <person name="Smith D.R."/>
            <person name="Sparks H."/>
            <person name="Anderson J."/>
            <person name="Bakaric R."/>
            <person name="Luria V."/>
            <person name="Karger A."/>
            <person name="Kirschner M.W."/>
            <person name="Durand P.M."/>
            <person name="Michod R.E."/>
            <person name="Nozaki H."/>
            <person name="Olson B.J."/>
        </authorList>
    </citation>
    <scope>NUCLEOTIDE SEQUENCE [LARGE SCALE GENOMIC DNA]</scope>
    <source>
        <strain evidence="7">NIES-2863</strain>
    </source>
</reference>
<dbReference type="InterPro" id="IPR050168">
    <property type="entry name" value="AAA_ATPase_domain"/>
</dbReference>
<keyword evidence="1 3" id="KW-0547">Nucleotide-binding</keyword>
<feature type="region of interest" description="Disordered" evidence="4">
    <location>
        <begin position="309"/>
        <end position="336"/>
    </location>
</feature>
<dbReference type="OrthoDB" id="5421at2759"/>
<dbReference type="InterPro" id="IPR003959">
    <property type="entry name" value="ATPase_AAA_core"/>
</dbReference>
<comment type="caution">
    <text evidence="6">The sequence shown here is derived from an EMBL/GenBank/DDBJ whole genome shotgun (WGS) entry which is preliminary data.</text>
</comment>
<keyword evidence="2 3" id="KW-0067">ATP-binding</keyword>
<feature type="region of interest" description="Disordered" evidence="4">
    <location>
        <begin position="202"/>
        <end position="236"/>
    </location>
</feature>
<protein>
    <recommendedName>
        <fullName evidence="5">AAA+ ATPase domain-containing protein</fullName>
    </recommendedName>
</protein>
<feature type="compositionally biased region" description="Gly residues" evidence="4">
    <location>
        <begin position="224"/>
        <end position="236"/>
    </location>
</feature>